<dbReference type="GO" id="GO:0016020">
    <property type="term" value="C:membrane"/>
    <property type="evidence" value="ECO:0007669"/>
    <property type="project" value="UniProtKB-SubCell"/>
</dbReference>
<dbReference type="GO" id="GO:0035435">
    <property type="term" value="P:phosphate ion transmembrane transport"/>
    <property type="evidence" value="ECO:0007669"/>
    <property type="project" value="TreeGrafter"/>
</dbReference>
<reference evidence="7 8" key="1">
    <citation type="submission" date="2016-12" db="EMBL/GenBank/DDBJ databases">
        <title>Genomic comparison of strains in the 'Actinomyces naeslundii' group.</title>
        <authorList>
            <person name="Mughal S.R."/>
            <person name="Do T."/>
            <person name="Gilbert S.C."/>
            <person name="Witherden E.A."/>
            <person name="Didelot X."/>
            <person name="Beighton D."/>
        </authorList>
    </citation>
    <scope>NUCLEOTIDE SEQUENCE [LARGE SCALE GENOMIC DNA]</scope>
    <source>
        <strain evidence="7 8">S64C</strain>
    </source>
</reference>
<evidence type="ECO:0000256" key="5">
    <source>
        <dbReference type="ARBA" id="ARBA00023136"/>
    </source>
</evidence>
<keyword evidence="6" id="KW-0592">Phosphate transport</keyword>
<accession>A0A1Q8I164</accession>
<proteinExistence type="inferred from homology"/>
<dbReference type="RefSeq" id="WP_075249202.1">
    <property type="nucleotide sequence ID" value="NZ_MSGO01000029.1"/>
</dbReference>
<keyword evidence="2 6" id="KW-0813">Transport</keyword>
<comment type="similarity">
    <text evidence="6">Belongs to the inorganic phosphate transporter (PiT) (TC 2.A.20) family.</text>
</comment>
<feature type="transmembrane region" description="Helical" evidence="6">
    <location>
        <begin position="333"/>
        <end position="351"/>
    </location>
</feature>
<dbReference type="EMBL" id="MSGO01000029">
    <property type="protein sequence ID" value="OLL14827.1"/>
    <property type="molecule type" value="Genomic_DNA"/>
</dbReference>
<dbReference type="Pfam" id="PF01384">
    <property type="entry name" value="PHO4"/>
    <property type="match status" value="1"/>
</dbReference>
<evidence type="ECO:0000313" key="7">
    <source>
        <dbReference type="EMBL" id="OLL14827.1"/>
    </source>
</evidence>
<organism evidence="7 8">
    <name type="scientific">Actinomyces oris</name>
    <dbReference type="NCBI Taxonomy" id="544580"/>
    <lineage>
        <taxon>Bacteria</taxon>
        <taxon>Bacillati</taxon>
        <taxon>Actinomycetota</taxon>
        <taxon>Actinomycetes</taxon>
        <taxon>Actinomycetales</taxon>
        <taxon>Actinomycetaceae</taxon>
        <taxon>Actinomyces</taxon>
    </lineage>
</organism>
<evidence type="ECO:0000256" key="3">
    <source>
        <dbReference type="ARBA" id="ARBA00022692"/>
    </source>
</evidence>
<sequence>MSTILFLVIVVIVTALIFDFTNGFHDSSNAMATSVATGAFTPRRAVLVAAVLNIIGACLSTEVSKTISHGMFDDTVIEAAPAMIFAGLAGAILWNLATWLFGLPSSSSHALFGGLIGAVMVAAGVQGVHWGTVISKIILPAVIAPVVAGLAAALATALAYRIAHPTNPYSERLFRNSQRVTASLVALSHGTSDGQKTMGVITLVLVAGGYQQAGTSPHWWVIAAAGLAIGLGTYSGGWRIMRTMGRGLVHVEAPQGFASETASTVAILASSHLGFALSTTHICTGSILGSGIGRGTKVSWRTAGKMGIAWLVTLPCSGLVGAATSYVAVKGGVPGTIAVICLLILGALAIIRQAGHNRVDFSNVNDASEVVVVKQEPELGREPLTLDEVRSEIVNGVTDQDSTHRMTTGSMA</sequence>
<dbReference type="InterPro" id="IPR001204">
    <property type="entry name" value="Phos_transporter"/>
</dbReference>
<keyword evidence="5 6" id="KW-0472">Membrane</keyword>
<dbReference type="AlphaFoldDB" id="A0A1Q8I164"/>
<evidence type="ECO:0000256" key="4">
    <source>
        <dbReference type="ARBA" id="ARBA00022989"/>
    </source>
</evidence>
<protein>
    <recommendedName>
        <fullName evidence="6">Phosphate transporter</fullName>
    </recommendedName>
</protein>
<dbReference type="GO" id="GO:0005315">
    <property type="term" value="F:phosphate transmembrane transporter activity"/>
    <property type="evidence" value="ECO:0007669"/>
    <property type="project" value="InterPro"/>
</dbReference>
<feature type="transmembrane region" description="Helical" evidence="6">
    <location>
        <begin position="76"/>
        <end position="101"/>
    </location>
</feature>
<feature type="transmembrane region" description="Helical" evidence="6">
    <location>
        <begin position="307"/>
        <end position="327"/>
    </location>
</feature>
<gene>
    <name evidence="7" type="ORF">BKH32_06630</name>
</gene>
<keyword evidence="4 6" id="KW-1133">Transmembrane helix</keyword>
<feature type="transmembrane region" description="Helical" evidence="6">
    <location>
        <begin position="219"/>
        <end position="238"/>
    </location>
</feature>
<evidence type="ECO:0000313" key="8">
    <source>
        <dbReference type="Proteomes" id="UP000185736"/>
    </source>
</evidence>
<feature type="transmembrane region" description="Helical" evidence="6">
    <location>
        <begin position="46"/>
        <end position="64"/>
    </location>
</feature>
<evidence type="ECO:0000256" key="1">
    <source>
        <dbReference type="ARBA" id="ARBA00004141"/>
    </source>
</evidence>
<name>A0A1Q8I164_9ACTO</name>
<evidence type="ECO:0000256" key="2">
    <source>
        <dbReference type="ARBA" id="ARBA00022448"/>
    </source>
</evidence>
<dbReference type="Proteomes" id="UP000185736">
    <property type="component" value="Unassembled WGS sequence"/>
</dbReference>
<dbReference type="PANTHER" id="PTHR11101:SF54">
    <property type="entry name" value="LOW-AFFINITY INORGANIC PHOSPHATE TRANSPORTER-RELATED"/>
    <property type="match status" value="1"/>
</dbReference>
<keyword evidence="3 6" id="KW-0812">Transmembrane</keyword>
<feature type="transmembrane region" description="Helical" evidence="6">
    <location>
        <begin position="137"/>
        <end position="163"/>
    </location>
</feature>
<comment type="caution">
    <text evidence="7">The sequence shown here is derived from an EMBL/GenBank/DDBJ whole genome shotgun (WGS) entry which is preliminary data.</text>
</comment>
<comment type="subcellular location">
    <subcellularLocation>
        <location evidence="1 6">Membrane</location>
        <topology evidence="1 6">Multi-pass membrane protein</topology>
    </subcellularLocation>
</comment>
<dbReference type="PANTHER" id="PTHR11101">
    <property type="entry name" value="PHOSPHATE TRANSPORTER"/>
    <property type="match status" value="1"/>
</dbReference>
<evidence type="ECO:0000256" key="6">
    <source>
        <dbReference type="RuleBase" id="RU363058"/>
    </source>
</evidence>
<feature type="transmembrane region" description="Helical" evidence="6">
    <location>
        <begin position="107"/>
        <end position="125"/>
    </location>
</feature>